<organism evidence="2 3">
    <name type="scientific">Corynebacterium ureicelerivorans</name>
    <dbReference type="NCBI Taxonomy" id="401472"/>
    <lineage>
        <taxon>Bacteria</taxon>
        <taxon>Bacillati</taxon>
        <taxon>Actinomycetota</taxon>
        <taxon>Actinomycetes</taxon>
        <taxon>Mycobacteriales</taxon>
        <taxon>Corynebacteriaceae</taxon>
        <taxon>Corynebacterium</taxon>
    </lineage>
</organism>
<feature type="transmembrane region" description="Helical" evidence="1">
    <location>
        <begin position="263"/>
        <end position="282"/>
    </location>
</feature>
<feature type="transmembrane region" description="Helical" evidence="1">
    <location>
        <begin position="107"/>
        <end position="130"/>
    </location>
</feature>
<gene>
    <name evidence="2" type="ORF">CUREI_02360</name>
</gene>
<keyword evidence="3" id="KW-1185">Reference proteome</keyword>
<dbReference type="HOGENOM" id="CLU_040132_0_0_11"/>
<dbReference type="GO" id="GO:1902604">
    <property type="term" value="P:p-aminobenzoyl-glutamate transmembrane transport"/>
    <property type="evidence" value="ECO:0007669"/>
    <property type="project" value="InterPro"/>
</dbReference>
<keyword evidence="1" id="KW-0812">Transmembrane</keyword>
<feature type="transmembrane region" description="Helical" evidence="1">
    <location>
        <begin position="302"/>
        <end position="321"/>
    </location>
</feature>
<dbReference type="GO" id="GO:0015558">
    <property type="term" value="F:secondary active p-aminobenzoyl-glutamate transmembrane transporter activity"/>
    <property type="evidence" value="ECO:0007669"/>
    <property type="project" value="InterPro"/>
</dbReference>
<proteinExistence type="predicted"/>
<feature type="transmembrane region" description="Helical" evidence="1">
    <location>
        <begin position="469"/>
        <end position="494"/>
    </location>
</feature>
<feature type="transmembrane region" description="Helical" evidence="1">
    <location>
        <begin position="12"/>
        <end position="34"/>
    </location>
</feature>
<keyword evidence="1" id="KW-0472">Membrane</keyword>
<feature type="transmembrane region" description="Helical" evidence="1">
    <location>
        <begin position="67"/>
        <end position="86"/>
    </location>
</feature>
<feature type="transmembrane region" description="Helical" evidence="1">
    <location>
        <begin position="342"/>
        <end position="361"/>
    </location>
</feature>
<feature type="transmembrane region" description="Helical" evidence="1">
    <location>
        <begin position="438"/>
        <end position="457"/>
    </location>
</feature>
<accession>A0A077HJJ9</accession>
<name>A0A077HJJ9_9CORY</name>
<evidence type="ECO:0000313" key="3">
    <source>
        <dbReference type="Proteomes" id="UP000028939"/>
    </source>
</evidence>
<dbReference type="Proteomes" id="UP000028939">
    <property type="component" value="Chromosome"/>
</dbReference>
<dbReference type="InterPro" id="IPR004697">
    <property type="entry name" value="AbgT"/>
</dbReference>
<feature type="transmembrane region" description="Helical" evidence="1">
    <location>
        <begin position="408"/>
        <end position="426"/>
    </location>
</feature>
<feature type="transmembrane region" description="Helical" evidence="1">
    <location>
        <begin position="198"/>
        <end position="216"/>
    </location>
</feature>
<evidence type="ECO:0000313" key="2">
    <source>
        <dbReference type="EMBL" id="AIL96304.1"/>
    </source>
</evidence>
<dbReference type="EMBL" id="CP009215">
    <property type="protein sequence ID" value="AIL96304.1"/>
    <property type="molecule type" value="Genomic_DNA"/>
</dbReference>
<protein>
    <submittedName>
        <fullName evidence="2">p-aminobenzoyl-glutamate transporter</fullName>
    </submittedName>
</protein>
<dbReference type="STRING" id="401472.CUREI_02360"/>
<feature type="transmembrane region" description="Helical" evidence="1">
    <location>
        <begin position="381"/>
        <end position="401"/>
    </location>
</feature>
<dbReference type="PANTHER" id="PTHR30282">
    <property type="entry name" value="P-AMINOBENZOYL GLUTAMATE TRANSPORTER"/>
    <property type="match status" value="1"/>
</dbReference>
<dbReference type="AlphaFoldDB" id="A0A077HJJ9"/>
<dbReference type="KEGG" id="cuv:CUREI_02360"/>
<dbReference type="Pfam" id="PF03806">
    <property type="entry name" value="ABG_transport"/>
    <property type="match status" value="1"/>
</dbReference>
<reference evidence="2 3" key="1">
    <citation type="submission" date="2014-08" db="EMBL/GenBank/DDBJ databases">
        <title>Complete genome sequence of Corynebacterium ureicelerivorans DSM 45051, a lipophilic and urea-splitting isolate from a blood culture of a septicaemia patient.</title>
        <authorList>
            <person name="Tippelt A."/>
            <person name="Albersmeier A."/>
            <person name="Brinkrolf K."/>
            <person name="Ruckert C."/>
            <person name="Tauch A."/>
        </authorList>
    </citation>
    <scope>NUCLEOTIDE SEQUENCE [LARGE SCALE GENOMIC DNA]</scope>
    <source>
        <strain evidence="2 3">IMMIB RIV-2301</strain>
    </source>
</reference>
<evidence type="ECO:0000256" key="1">
    <source>
        <dbReference type="SAM" id="Phobius"/>
    </source>
</evidence>
<keyword evidence="1" id="KW-1133">Transmembrane helix</keyword>
<sequence>MEAVGNKLPEPFTLFLILFLFTAVVSTVMAYFGAEVEVPGEDEKVVIKGFFTGEGLAWFTTTLGENYLGFPPLVTVLPIMLAVGVSERSGMLSALIRKLFGSANRSILPYAVGLIGVTGSIMADAAFVVIPPLAAMVFKAAGRHPVAGLLGGFAAVGAGYSTALVPTSLDALFAGITNAVMETLPNMDATEVNPISNYYFNIAASIVLGLICGLIIDKVLEPRMHKLNVPQDMVEGDDGMNRDADGNEISVDLTDKELRGLKWAGIATIIVTVAILVAVLVPDSPWRNEVGAFLPKSPLLQSIVFIVFTYFLVLGIAYGKAAGTVNSIKDIVDMMTKAMGDMVGFLVLAFILGQFISLFSWSGIGTFSAVKGAALLESAGITGFAAILAFIILASCLNLLIISGSSMWTLMASVFVPMFALIGFEPSFTQAAFRVGDSATQIITPLNPYIIVILTLLRRYEPRAGLGTLMSRLIVFVIPFWISWAILLFIWYIFDLPLGPGSAIFL</sequence>
<dbReference type="PANTHER" id="PTHR30282:SF0">
    <property type="entry name" value="P-AMINOBENZOYL-GLUTAMATE TRANSPORT PROTEIN"/>
    <property type="match status" value="1"/>
</dbReference>